<dbReference type="AlphaFoldDB" id="A0A1G2KZ09"/>
<keyword evidence="1" id="KW-1133">Transmembrane helix</keyword>
<feature type="transmembrane region" description="Helical" evidence="1">
    <location>
        <begin position="6"/>
        <end position="29"/>
    </location>
</feature>
<dbReference type="Proteomes" id="UP000177811">
    <property type="component" value="Unassembled WGS sequence"/>
</dbReference>
<accession>A0A1G2KZ09</accession>
<feature type="transmembrane region" description="Helical" evidence="1">
    <location>
        <begin position="73"/>
        <end position="98"/>
    </location>
</feature>
<keyword evidence="1" id="KW-0472">Membrane</keyword>
<feature type="transmembrane region" description="Helical" evidence="1">
    <location>
        <begin position="41"/>
        <end position="58"/>
    </location>
</feature>
<reference evidence="2 3" key="1">
    <citation type="journal article" date="2016" name="Nat. Commun.">
        <title>Thousands of microbial genomes shed light on interconnected biogeochemical processes in an aquifer system.</title>
        <authorList>
            <person name="Anantharaman K."/>
            <person name="Brown C.T."/>
            <person name="Hug L.A."/>
            <person name="Sharon I."/>
            <person name="Castelle C.J."/>
            <person name="Probst A.J."/>
            <person name="Thomas B.C."/>
            <person name="Singh A."/>
            <person name="Wilkins M.J."/>
            <person name="Karaoz U."/>
            <person name="Brodie E.L."/>
            <person name="Williams K.H."/>
            <person name="Hubbard S.S."/>
            <person name="Banfield J.F."/>
        </authorList>
    </citation>
    <scope>NUCLEOTIDE SEQUENCE [LARGE SCALE GENOMIC DNA]</scope>
</reference>
<gene>
    <name evidence="2" type="ORF">A3C16_03460</name>
</gene>
<comment type="caution">
    <text evidence="2">The sequence shown here is derived from an EMBL/GenBank/DDBJ whole genome shotgun (WGS) entry which is preliminary data.</text>
</comment>
<organism evidence="2 3">
    <name type="scientific">Candidatus Sungbacteria bacterium RIFCSPHIGHO2_02_FULL_51_29</name>
    <dbReference type="NCBI Taxonomy" id="1802273"/>
    <lineage>
        <taxon>Bacteria</taxon>
        <taxon>Candidatus Sungiibacteriota</taxon>
    </lineage>
</organism>
<evidence type="ECO:0000313" key="3">
    <source>
        <dbReference type="Proteomes" id="UP000177811"/>
    </source>
</evidence>
<dbReference type="EMBL" id="MHQL01000010">
    <property type="protein sequence ID" value="OHA03669.1"/>
    <property type="molecule type" value="Genomic_DNA"/>
</dbReference>
<keyword evidence="1" id="KW-0812">Transmembrane</keyword>
<proteinExistence type="predicted"/>
<sequence>MEMASLLGQLMLYTILLAGIMSLPTFLLYKVFPRFPPPVGLFSWKIFFWVTLTQVLLFESRALTMSGEVLPMLLLHIFIIILSVLIGAAAAVFTALLIRLSPGKWSV</sequence>
<name>A0A1G2KZ09_9BACT</name>
<protein>
    <submittedName>
        <fullName evidence="2">Uncharacterized protein</fullName>
    </submittedName>
</protein>
<evidence type="ECO:0000313" key="2">
    <source>
        <dbReference type="EMBL" id="OHA03669.1"/>
    </source>
</evidence>
<evidence type="ECO:0000256" key="1">
    <source>
        <dbReference type="SAM" id="Phobius"/>
    </source>
</evidence>